<accession>A0A6A4XRK5</accession>
<sequence length="534" mass="55320">TRACYPTLGRWSGGFTWVITFTSRKGNVPTMTFAAAALLNANGGGNVPALAIEDATHPLTQPAGSQDGNAVGGSFLLSYNGVPAAAPCVIGTNTDSTNLITGPYNDVNLQNYLIAQFGFPSIVVFRSLPDRAMGFVWSITFSDKDTGGDVPPLVVASTAGLTGTGASLVNAEAIKGNQLSGTFQLTFNGQTTRPILFSATAADVAEAINSLDSILPSAVVVTRTGPYGPTASGSPDVNTQVQGYVWAITFTSATWKDPTADHSTLVAGNWVGPPAAWIDTWETGFSKAWGRQVGPLWANSYRLACLKQGLTVTANDASATCVTGVATPGVGPLAGTFRLQLDTTNSPFMSVRGSFPSAAIRHNAWGNAIQSRSDGSSMQEILQSMANIGTVAVTRSAVDVTTGGYKWTITFLNDKAPCVELDSLTGQCASPGDVPALSVFSTSLVGPTLPVVTVCEASTTNCNAANMNGVILRSDFTVFKVTGDPGVEGRFSLSLTCQGATGGSDCSVIVGGFVVTTPVPALATTLLQYDRFFL</sequence>
<gene>
    <name evidence="1" type="ORF">As57867_022344</name>
</gene>
<organism evidence="1">
    <name type="scientific">Aphanomyces stellatus</name>
    <dbReference type="NCBI Taxonomy" id="120398"/>
    <lineage>
        <taxon>Eukaryota</taxon>
        <taxon>Sar</taxon>
        <taxon>Stramenopiles</taxon>
        <taxon>Oomycota</taxon>
        <taxon>Saprolegniomycetes</taxon>
        <taxon>Saprolegniales</taxon>
        <taxon>Verrucalvaceae</taxon>
        <taxon>Aphanomyces</taxon>
    </lineage>
</organism>
<dbReference type="AlphaFoldDB" id="A0A6A4XRK5"/>
<dbReference type="EMBL" id="VJMH01007050">
    <property type="protein sequence ID" value="KAF0685739.1"/>
    <property type="molecule type" value="Genomic_DNA"/>
</dbReference>
<comment type="caution">
    <text evidence="1">The sequence shown here is derived from an EMBL/GenBank/DDBJ whole genome shotgun (WGS) entry which is preliminary data.</text>
</comment>
<dbReference type="OrthoDB" id="114660at2759"/>
<name>A0A6A4XRK5_9STRA</name>
<feature type="non-terminal residue" evidence="1">
    <location>
        <position position="1"/>
    </location>
</feature>
<reference evidence="1" key="1">
    <citation type="submission" date="2019-06" db="EMBL/GenBank/DDBJ databases">
        <title>Genomics analysis of Aphanomyces spp. identifies a new class of oomycete effector associated with host adaptation.</title>
        <authorList>
            <person name="Gaulin E."/>
        </authorList>
    </citation>
    <scope>NUCLEOTIDE SEQUENCE</scope>
    <source>
        <strain evidence="1">CBS 578.67</strain>
    </source>
</reference>
<evidence type="ECO:0000313" key="1">
    <source>
        <dbReference type="EMBL" id="KAF0685739.1"/>
    </source>
</evidence>
<protein>
    <submittedName>
        <fullName evidence="1">Uncharacterized protein</fullName>
    </submittedName>
</protein>
<proteinExistence type="predicted"/>
<feature type="non-terminal residue" evidence="1">
    <location>
        <position position="534"/>
    </location>
</feature>